<dbReference type="GeneID" id="33352795"/>
<reference evidence="1" key="1">
    <citation type="journal article" date="2017" name="J. Phycol.">
        <title>Analysis of chloroplast genomes and a supermatrix inform reclassification of the Rhodomelaceae (Rhodophyta).</title>
        <authorList>
            <person name="Diaz-Tapia P."/>
            <person name="Maggs C.A."/>
            <person name="West J.A."/>
            <person name="Verbruggen H."/>
        </authorList>
    </citation>
    <scope>NUCLEOTIDE SEQUENCE</scope>
    <source>
        <strain evidence="1">DHO101</strain>
    </source>
</reference>
<geneLocation type="chloroplast" evidence="1"/>
<dbReference type="InterPro" id="IPR012674">
    <property type="entry name" value="Calycin"/>
</dbReference>
<proteinExistence type="predicted"/>
<protein>
    <submittedName>
        <fullName evidence="1">Uncharacterized protein</fullName>
    </submittedName>
</protein>
<accession>A0A1Z1M067</accession>
<name>A0A1Z1M067_9FLOR</name>
<dbReference type="EMBL" id="MF101408">
    <property type="protein sequence ID" value="ARW59368.1"/>
    <property type="molecule type" value="Genomic_DNA"/>
</dbReference>
<sequence length="146" mass="17754">MDLNYYFNNFCGNWTTKKSLYLFKSKIEKKYEEVLNITNSNNKTYTDYELLIYIVSKNNINIDKYILNFYKTNIVKTINKSQKNYNIQIIGQDLIKIQNNIKNKKFIYNEYIYFIHQNLKISFGFIKKNDKYLLIIFTSYIKKITH</sequence>
<keyword evidence="1" id="KW-0934">Plastid</keyword>
<dbReference type="AlphaFoldDB" id="A0A1Z1M067"/>
<keyword evidence="1" id="KW-0150">Chloroplast</keyword>
<evidence type="ECO:0000313" key="1">
    <source>
        <dbReference type="EMBL" id="ARW59368.1"/>
    </source>
</evidence>
<dbReference type="RefSeq" id="YP_009391224.1">
    <property type="nucleotide sequence ID" value="NC_035257.1"/>
</dbReference>
<gene>
    <name evidence="1" type="primary">ycf58</name>
</gene>
<organism evidence="1">
    <name type="scientific">Dipterocladia arabiensis</name>
    <dbReference type="NCBI Taxonomy" id="2007176"/>
    <lineage>
        <taxon>Eukaryota</taxon>
        <taxon>Rhodophyta</taxon>
        <taxon>Florideophyceae</taxon>
        <taxon>Rhodymeniophycidae</taxon>
        <taxon>Ceramiales</taxon>
        <taxon>Dasyaceae</taxon>
        <taxon>Dipterocladia</taxon>
    </lineage>
</organism>
<dbReference type="Gene3D" id="2.40.128.20">
    <property type="match status" value="1"/>
</dbReference>